<feature type="compositionally biased region" description="Polar residues" evidence="1">
    <location>
        <begin position="13"/>
        <end position="24"/>
    </location>
</feature>
<gene>
    <name evidence="2" type="ORF">PGLA1383_LOCUS54541</name>
</gene>
<dbReference type="OrthoDB" id="449399at2759"/>
<accession>A0A813HQ20</accession>
<feature type="region of interest" description="Disordered" evidence="1">
    <location>
        <begin position="1"/>
        <end position="61"/>
    </location>
</feature>
<organism evidence="2 3">
    <name type="scientific">Polarella glacialis</name>
    <name type="common">Dinoflagellate</name>
    <dbReference type="NCBI Taxonomy" id="89957"/>
    <lineage>
        <taxon>Eukaryota</taxon>
        <taxon>Sar</taxon>
        <taxon>Alveolata</taxon>
        <taxon>Dinophyceae</taxon>
        <taxon>Suessiales</taxon>
        <taxon>Suessiaceae</taxon>
        <taxon>Polarella</taxon>
    </lineage>
</organism>
<comment type="caution">
    <text evidence="2">The sequence shown here is derived from an EMBL/GenBank/DDBJ whole genome shotgun (WGS) entry which is preliminary data.</text>
</comment>
<protein>
    <submittedName>
        <fullName evidence="2">Uncharacterized protein</fullName>
    </submittedName>
</protein>
<dbReference type="EMBL" id="CAJNNV010032277">
    <property type="protein sequence ID" value="CAE8639510.1"/>
    <property type="molecule type" value="Genomic_DNA"/>
</dbReference>
<dbReference type="Proteomes" id="UP000654075">
    <property type="component" value="Unassembled WGS sequence"/>
</dbReference>
<sequence>MGVSESHAAPDASGSNVQGMNGNQRWGEKETEREGEIERERERERESQAKAPKAVAEPKSAATVASSGHLDLVSEVVATLVSFGPRLVRYGCPDFDYTNDLMPGNADPFLDVFTKSFREHYGSEQDSSYAFREYRGDDSVRLVFMKNISPFRVIVGGGHAGGLLVREGQSSLDSYLLDPGEITMLACFATKDPSPYDPGEIPHLRCHGFSRKDLASWIAPMCVPAVGRKVMVEGLLQAEMWRIHLEEDHPTTTSQSPFPMQNLYLKISRLRCARFADARRPLPLVQVPFQQIHSSQEFSGNCFRDGTPLAKTVKALQEEDVAVADLAIRVLDVGGVFFALDNRRLKCVRLAFPEKKHPTLILLVLLADLADPAVKEEWSTKFNAGPTDYANKNRSPHNSSTSKQFIDVPLGDVRYCQDSCGKTFRDGSSLATTVQALQENRTTIADLSIRVVQFGGTYFALDNRRLRCVKTAFPELQYSDSRVPVLLADLADTKVKQEWDMKFTAGQTIVLRGDEKQRQQESREKTG</sequence>
<proteinExistence type="predicted"/>
<dbReference type="AlphaFoldDB" id="A0A813HQ20"/>
<evidence type="ECO:0000313" key="3">
    <source>
        <dbReference type="Proteomes" id="UP000654075"/>
    </source>
</evidence>
<name>A0A813HQ20_POLGL</name>
<evidence type="ECO:0000313" key="2">
    <source>
        <dbReference type="EMBL" id="CAE8639510.1"/>
    </source>
</evidence>
<feature type="compositionally biased region" description="Basic and acidic residues" evidence="1">
    <location>
        <begin position="26"/>
        <end position="48"/>
    </location>
</feature>
<reference evidence="2" key="1">
    <citation type="submission" date="2021-02" db="EMBL/GenBank/DDBJ databases">
        <authorList>
            <person name="Dougan E. K."/>
            <person name="Rhodes N."/>
            <person name="Thang M."/>
            <person name="Chan C."/>
        </authorList>
    </citation>
    <scope>NUCLEOTIDE SEQUENCE</scope>
</reference>
<evidence type="ECO:0000256" key="1">
    <source>
        <dbReference type="SAM" id="MobiDB-lite"/>
    </source>
</evidence>
<keyword evidence="3" id="KW-1185">Reference proteome</keyword>